<dbReference type="GO" id="GO:0016887">
    <property type="term" value="F:ATP hydrolysis activity"/>
    <property type="evidence" value="ECO:0007669"/>
    <property type="project" value="InterPro"/>
</dbReference>
<dbReference type="Gene3D" id="3.40.50.300">
    <property type="entry name" value="P-loop containing nucleotide triphosphate hydrolases"/>
    <property type="match status" value="1"/>
</dbReference>
<dbReference type="PANTHER" id="PTHR21610">
    <property type="entry name" value="VON WILLEBRAND FACTOR A DOMAIN-CONTAINING PROTEIN 8"/>
    <property type="match status" value="1"/>
</dbReference>
<dbReference type="Proteomes" id="UP000601435">
    <property type="component" value="Unassembled WGS sequence"/>
</dbReference>
<dbReference type="GO" id="GO:0005737">
    <property type="term" value="C:cytoplasm"/>
    <property type="evidence" value="ECO:0007669"/>
    <property type="project" value="TreeGrafter"/>
</dbReference>
<feature type="transmembrane region" description="Helical" evidence="2">
    <location>
        <begin position="654"/>
        <end position="676"/>
    </location>
</feature>
<dbReference type="EMBL" id="CAJNJA010060586">
    <property type="protein sequence ID" value="CAE7871098.1"/>
    <property type="molecule type" value="Genomic_DNA"/>
</dbReference>
<feature type="transmembrane region" description="Helical" evidence="2">
    <location>
        <begin position="682"/>
        <end position="702"/>
    </location>
</feature>
<dbReference type="SUPFAM" id="SSF52540">
    <property type="entry name" value="P-loop containing nucleoside triphosphate hydrolases"/>
    <property type="match status" value="1"/>
</dbReference>
<dbReference type="PANTHER" id="PTHR21610:SF9">
    <property type="entry name" value="VON WILLEBRAND FACTOR A DOMAIN-CONTAINING PROTEIN 8"/>
    <property type="match status" value="1"/>
</dbReference>
<dbReference type="InterPro" id="IPR039891">
    <property type="entry name" value="VWA8"/>
</dbReference>
<feature type="domain" description="ATPase dynein-related AAA" evidence="3">
    <location>
        <begin position="967"/>
        <end position="1108"/>
    </location>
</feature>
<dbReference type="OrthoDB" id="432453at2759"/>
<keyword evidence="5" id="KW-1185">Reference proteome</keyword>
<feature type="transmembrane region" description="Helical" evidence="2">
    <location>
        <begin position="503"/>
        <end position="523"/>
    </location>
</feature>
<feature type="region of interest" description="Disordered" evidence="1">
    <location>
        <begin position="1212"/>
        <end position="1244"/>
    </location>
</feature>
<comment type="caution">
    <text evidence="4">The sequence shown here is derived from an EMBL/GenBank/DDBJ whole genome shotgun (WGS) entry which is preliminary data.</text>
</comment>
<dbReference type="Pfam" id="PF07728">
    <property type="entry name" value="AAA_5"/>
    <property type="match status" value="1"/>
</dbReference>
<keyword evidence="2" id="KW-0472">Membrane</keyword>
<reference evidence="4" key="1">
    <citation type="submission" date="2021-02" db="EMBL/GenBank/DDBJ databases">
        <authorList>
            <person name="Dougan E. K."/>
            <person name="Rhodes N."/>
            <person name="Thang M."/>
            <person name="Chan C."/>
        </authorList>
    </citation>
    <scope>NUCLEOTIDE SEQUENCE</scope>
</reference>
<dbReference type="GO" id="GO:0005524">
    <property type="term" value="F:ATP binding"/>
    <property type="evidence" value="ECO:0007669"/>
    <property type="project" value="InterPro"/>
</dbReference>
<evidence type="ECO:0000256" key="2">
    <source>
        <dbReference type="SAM" id="Phobius"/>
    </source>
</evidence>
<feature type="compositionally biased region" description="Basic and acidic residues" evidence="1">
    <location>
        <begin position="1222"/>
        <end position="1236"/>
    </location>
</feature>
<feature type="compositionally biased region" description="Basic and acidic residues" evidence="1">
    <location>
        <begin position="854"/>
        <end position="868"/>
    </location>
</feature>
<name>A0A813AJQ7_9DINO</name>
<dbReference type="InterPro" id="IPR011704">
    <property type="entry name" value="ATPase_dyneun-rel_AAA"/>
</dbReference>
<protein>
    <submittedName>
        <fullName evidence="4">VWA8 protein</fullName>
    </submittedName>
</protein>
<organism evidence="4 5">
    <name type="scientific">Symbiodinium necroappetens</name>
    <dbReference type="NCBI Taxonomy" id="1628268"/>
    <lineage>
        <taxon>Eukaryota</taxon>
        <taxon>Sar</taxon>
        <taxon>Alveolata</taxon>
        <taxon>Dinophyceae</taxon>
        <taxon>Suessiales</taxon>
        <taxon>Symbiodiniaceae</taxon>
        <taxon>Symbiodinium</taxon>
    </lineage>
</organism>
<accession>A0A813AJQ7</accession>
<feature type="region of interest" description="Disordered" evidence="1">
    <location>
        <begin position="845"/>
        <end position="868"/>
    </location>
</feature>
<evidence type="ECO:0000256" key="1">
    <source>
        <dbReference type="SAM" id="MobiDB-lite"/>
    </source>
</evidence>
<evidence type="ECO:0000313" key="5">
    <source>
        <dbReference type="Proteomes" id="UP000601435"/>
    </source>
</evidence>
<keyword evidence="2" id="KW-1133">Transmembrane helix</keyword>
<sequence>MMVDWSGQGVPRVWDVRFEDEDEDGSFIQVDATVFMQLTSAEEQMLADLNLPDVLRRDLRDMLYTLQRHSDEDLGPEFRWGLREWLQSWSDGCRRTEQILNCLRRRVDSSGVLPYWPVVRGPRHAAHRVRSLNWNRQWSRVVCGILEAMVDVPMVQHIDLIPVNPDAASGPDNPGVSASSPTRSRSRSAGESSAASSSVPGRFQVRRVRRRVGTADGPGVSQPGVSVDSAVVAVPRPAMVVGSPDHVGEAAVSTVGGSADGLPAAGVDDVALVQRLQAAEAQELARLGLRRECISAIGLFLGELASIVDGDREGSDLTAEDVQWCLHVLDAAIQNVMEVQDYVCTILGRRLRGRECTLPDGAARGAACQASHTVVVGLARAVLDGLHERVANAWLDPETLPAELRRDPALFVDEYGELGGYGDVVVAPLPAEEQGWLQTWRRMVSLLVHCLPRMCHLHCRHWEYNVAELCSLWMVDVHWMWLDVVLLFRVLTFLNVQKMLRVILLQYLVNTVLRVVLLLNLLVMLRRRQWVMQYLGMFRARQLRLPVSALVLLAGMLVEMERTFWSSPMLKGWMPNGCSCWSSRSSSHRLCCCGAFGMFFKPVLVENVLFLLKLDVLLQYKDVVMFFAQSWMKCGMFVWVYFAMLRWTRTVFRFGCMVVYVLVDLAGVNCLVRGRMVLGCPVIYLCRRMVLGCPLIYLLVMFDRDLDHPVVMLVVQVLKRVKKDVLLMVIRMCWVTSELFWISFFSLYNRRADIVVGELSWMLQDIPQQHVAGIHPAFKVLALGEPPTSQHPWLTEVLDLGMKAAGQLKTPGDSCFRLHVQLLAEVVPSLPTAAAQRFVAAVAQKPSEPQKASQPEEGRPSEEAPKAPSERLVVPIRVILRVARAAAVAGGDHEVELLHGILQQQLFPFMPKGERAKLLGQLAEHFGTAAAEKDSVQFGECVVPSVDFVGIDRHVDLLEELGKERFLLLLGPQGVGKNRVVDYFLQTVAMEREYMQLHRDTTVSQLTVTPVVSDGRLYHEDSPLVRAAQFGRALVLDEADKAPLEVVVILKSLIEDGQLALPDGRRLAAATEATAGEGGAATLQVHPEFRMFVLANRPGFPFLGNDLLREVKKTKTHFNYGSSADTAPRAQSRADRDVRRHIRVAAGKGSWLGPQGPNVPDGLLRTLVALFADLRLALEALQAVTAATRRGKCQREENGADLVSSELARLASKMTANSSESDSTHPRSEEEERSVSESEATEATESPRAFLVQVLRSARLARSQRLSKVKELLDYAKAGVKKELQSAEPRDYHEVKLRPAILDPAKAVPLAELAFDRPGWHVDLQMFRSRPFNADVIEFSLLQLQHVQG</sequence>
<dbReference type="InterPro" id="IPR027417">
    <property type="entry name" value="P-loop_NTPase"/>
</dbReference>
<gene>
    <name evidence="4" type="primary">VWA8</name>
    <name evidence="4" type="ORF">SNEC2469_LOCUS28168</name>
</gene>
<evidence type="ECO:0000259" key="3">
    <source>
        <dbReference type="Pfam" id="PF07728"/>
    </source>
</evidence>
<keyword evidence="2" id="KW-0812">Transmembrane</keyword>
<feature type="transmembrane region" description="Helical" evidence="2">
    <location>
        <begin position="624"/>
        <end position="642"/>
    </location>
</feature>
<evidence type="ECO:0000313" key="4">
    <source>
        <dbReference type="EMBL" id="CAE7871098.1"/>
    </source>
</evidence>
<feature type="region of interest" description="Disordered" evidence="1">
    <location>
        <begin position="165"/>
        <end position="200"/>
    </location>
</feature>
<proteinExistence type="predicted"/>
<feature type="compositionally biased region" description="Low complexity" evidence="1">
    <location>
        <begin position="177"/>
        <end position="198"/>
    </location>
</feature>